<feature type="domain" description="DUF1232" evidence="5">
    <location>
        <begin position="38"/>
        <end position="71"/>
    </location>
</feature>
<accession>A0A6I6UT07</accession>
<sequence>MKRFVKRVRFLFNVRRSVPFLVDFFRSSDVSVLKKGLSVGLVAFYIWLPLDLIPDVFLVLGIVDDLAVFTFILQLLVKMAPLELQKKYELKK</sequence>
<dbReference type="InterPro" id="IPR016941">
    <property type="entry name" value="UCP029962"/>
</dbReference>
<evidence type="ECO:0000256" key="1">
    <source>
        <dbReference type="ARBA" id="ARBA00004127"/>
    </source>
</evidence>
<evidence type="ECO:0000256" key="2">
    <source>
        <dbReference type="ARBA" id="ARBA00022692"/>
    </source>
</evidence>
<protein>
    <submittedName>
        <fullName evidence="6">DUF1232 domain-containing protein</fullName>
    </submittedName>
</protein>
<dbReference type="GO" id="GO:0012505">
    <property type="term" value="C:endomembrane system"/>
    <property type="evidence" value="ECO:0007669"/>
    <property type="project" value="UniProtKB-SubCell"/>
</dbReference>
<reference evidence="6 7" key="1">
    <citation type="submission" date="2019-06" db="EMBL/GenBank/DDBJ databases">
        <title>An operon consisting of a P-type ATPase gene and a transcriptional regular gene given the different cadmium resistance in Bacillus vietamensis 151-6 and Bacillus marisflavi 151-25.</title>
        <authorList>
            <person name="Yu X."/>
        </authorList>
    </citation>
    <scope>NUCLEOTIDE SEQUENCE [LARGE SCALE GENOMIC DNA]</scope>
    <source>
        <strain evidence="6 7">151-6</strain>
    </source>
</reference>
<name>A0A6I6UT07_9BACI</name>
<evidence type="ECO:0000256" key="3">
    <source>
        <dbReference type="ARBA" id="ARBA00022989"/>
    </source>
</evidence>
<evidence type="ECO:0000259" key="5">
    <source>
        <dbReference type="Pfam" id="PF06803"/>
    </source>
</evidence>
<proteinExistence type="predicted"/>
<dbReference type="RefSeq" id="WP_159362096.1">
    <property type="nucleotide sequence ID" value="NZ_CP047394.1"/>
</dbReference>
<keyword evidence="2" id="KW-0812">Transmembrane</keyword>
<evidence type="ECO:0000313" key="6">
    <source>
        <dbReference type="EMBL" id="QHE61776.1"/>
    </source>
</evidence>
<dbReference type="PIRSF" id="PIRSF029962">
    <property type="entry name" value="UCP029962"/>
    <property type="match status" value="1"/>
</dbReference>
<dbReference type="EMBL" id="CP047394">
    <property type="protein sequence ID" value="QHE61776.1"/>
    <property type="molecule type" value="Genomic_DNA"/>
</dbReference>
<evidence type="ECO:0000256" key="4">
    <source>
        <dbReference type="ARBA" id="ARBA00023136"/>
    </source>
</evidence>
<comment type="subcellular location">
    <subcellularLocation>
        <location evidence="1">Endomembrane system</location>
        <topology evidence="1">Multi-pass membrane protein</topology>
    </subcellularLocation>
</comment>
<dbReference type="Pfam" id="PF06803">
    <property type="entry name" value="DUF1232"/>
    <property type="match status" value="1"/>
</dbReference>
<organism evidence="6 7">
    <name type="scientific">Rossellomorea vietnamensis</name>
    <dbReference type="NCBI Taxonomy" id="218284"/>
    <lineage>
        <taxon>Bacteria</taxon>
        <taxon>Bacillati</taxon>
        <taxon>Bacillota</taxon>
        <taxon>Bacilli</taxon>
        <taxon>Bacillales</taxon>
        <taxon>Bacillaceae</taxon>
        <taxon>Rossellomorea</taxon>
    </lineage>
</organism>
<evidence type="ECO:0000313" key="7">
    <source>
        <dbReference type="Proteomes" id="UP000465062"/>
    </source>
</evidence>
<dbReference type="InterPro" id="IPR010652">
    <property type="entry name" value="DUF1232"/>
</dbReference>
<dbReference type="AlphaFoldDB" id="A0A6I6UT07"/>
<dbReference type="KEGG" id="bvq:FHE72_12710"/>
<keyword evidence="3" id="KW-1133">Transmembrane helix</keyword>
<dbReference type="Proteomes" id="UP000465062">
    <property type="component" value="Chromosome"/>
</dbReference>
<keyword evidence="4" id="KW-0472">Membrane</keyword>
<gene>
    <name evidence="6" type="ORF">FHE72_12710</name>
</gene>